<dbReference type="GO" id="GO:0006289">
    <property type="term" value="P:nucleotide-excision repair"/>
    <property type="evidence" value="ECO:0007669"/>
    <property type="project" value="InterPro"/>
</dbReference>
<comment type="subcellular location">
    <subcellularLocation>
        <location evidence="1">Nucleus</location>
    </subcellularLocation>
</comment>
<evidence type="ECO:0000256" key="5">
    <source>
        <dbReference type="ARBA" id="ARBA00022833"/>
    </source>
</evidence>
<evidence type="ECO:0000259" key="12">
    <source>
        <dbReference type="PROSITE" id="PS50089"/>
    </source>
</evidence>
<evidence type="ECO:0000256" key="4">
    <source>
        <dbReference type="ARBA" id="ARBA00022771"/>
    </source>
</evidence>
<keyword evidence="3" id="KW-0479">Metal-binding</keyword>
<dbReference type="GO" id="GO:0070985">
    <property type="term" value="C:transcription factor TFIIK complex"/>
    <property type="evidence" value="ECO:0007669"/>
    <property type="project" value="UniProtKB-ARBA"/>
</dbReference>
<dbReference type="PROSITE" id="PS00518">
    <property type="entry name" value="ZF_RING_1"/>
    <property type="match status" value="1"/>
</dbReference>
<feature type="domain" description="RING-type" evidence="12">
    <location>
        <begin position="62"/>
        <end position="105"/>
    </location>
</feature>
<evidence type="ECO:0000313" key="14">
    <source>
        <dbReference type="Proteomes" id="UP000076871"/>
    </source>
</evidence>
<dbReference type="Proteomes" id="UP000076871">
    <property type="component" value="Unassembled WGS sequence"/>
</dbReference>
<evidence type="ECO:0000256" key="9">
    <source>
        <dbReference type="PROSITE-ProRule" id="PRU00175"/>
    </source>
</evidence>
<feature type="coiled-coil region" evidence="10">
    <location>
        <begin position="192"/>
        <end position="242"/>
    </location>
</feature>
<feature type="region of interest" description="Disordered" evidence="11">
    <location>
        <begin position="18"/>
        <end position="44"/>
    </location>
</feature>
<sequence length="385" mass="43976">MSRPNAASWLRGTVIRKSGASTGNNTRISTPQVQSTSTTVFGGGVKDPSGRTSEYFSMDDQCPVCKSDRYLNPKLRLLVSACYHKMCESCIDRLFTLGPAPCPICGKILRKLAFTPQTFEDLGVEKEVAVRRRIAKEFNKRREDFPDLRSYNNYLEEVEDIAFNLINDIDIPQTEARIAAYRKENAALIELNIQREEQYNRHLKEQEEAERQEREQRVLELRRAEEEEREEREKEREDIIDQLETSDKDAIKLVARSRAEAHKRASARSSAAMNGTQASRLMRSRAVQNTVMPDVPHVALQDDWYSYSDMFVLQNNYDDPLSEAVRRDKEGIMRAGGYRVQEAWERALRSAVAGLEIMPLEGLHPQNSEQLDLLGRTSDAMEAPA</sequence>
<dbReference type="NCBIfam" id="TIGR00570">
    <property type="entry name" value="cdk7"/>
    <property type="match status" value="1"/>
</dbReference>
<dbReference type="GO" id="GO:0008270">
    <property type="term" value="F:zinc ion binding"/>
    <property type="evidence" value="ECO:0007669"/>
    <property type="project" value="UniProtKB-KW"/>
</dbReference>
<dbReference type="PROSITE" id="PS50089">
    <property type="entry name" value="ZF_RING_2"/>
    <property type="match status" value="1"/>
</dbReference>
<dbReference type="STRING" id="1314785.A0A165H9V0"/>
<feature type="compositionally biased region" description="Polar residues" evidence="11">
    <location>
        <begin position="19"/>
        <end position="28"/>
    </location>
</feature>
<dbReference type="Gene3D" id="3.30.40.10">
    <property type="entry name" value="Zinc/RING finger domain, C3HC4 (zinc finger)"/>
    <property type="match status" value="1"/>
</dbReference>
<organism evidence="13 14">
    <name type="scientific">Laetiporus sulphureus 93-53</name>
    <dbReference type="NCBI Taxonomy" id="1314785"/>
    <lineage>
        <taxon>Eukaryota</taxon>
        <taxon>Fungi</taxon>
        <taxon>Dikarya</taxon>
        <taxon>Basidiomycota</taxon>
        <taxon>Agaricomycotina</taxon>
        <taxon>Agaricomycetes</taxon>
        <taxon>Polyporales</taxon>
        <taxon>Laetiporus</taxon>
    </lineage>
</organism>
<dbReference type="SUPFAM" id="SSF57850">
    <property type="entry name" value="RING/U-box"/>
    <property type="match status" value="1"/>
</dbReference>
<dbReference type="PANTHER" id="PTHR12683:SF13">
    <property type="entry name" value="CDK-ACTIVATING KINASE ASSEMBLY FACTOR MAT1"/>
    <property type="match status" value="1"/>
</dbReference>
<dbReference type="CDD" id="cd16573">
    <property type="entry name" value="RING-HC_TFB3-like"/>
    <property type="match status" value="1"/>
</dbReference>
<keyword evidence="14" id="KW-1185">Reference proteome</keyword>
<keyword evidence="6" id="KW-0539">Nucleus</keyword>
<evidence type="ECO:0000256" key="6">
    <source>
        <dbReference type="ARBA" id="ARBA00023242"/>
    </source>
</evidence>
<dbReference type="AlphaFoldDB" id="A0A165H9V0"/>
<dbReference type="GO" id="GO:0006357">
    <property type="term" value="P:regulation of transcription by RNA polymerase II"/>
    <property type="evidence" value="ECO:0007669"/>
    <property type="project" value="TreeGrafter"/>
</dbReference>
<evidence type="ECO:0000256" key="3">
    <source>
        <dbReference type="ARBA" id="ARBA00022723"/>
    </source>
</evidence>
<dbReference type="RefSeq" id="XP_040769182.1">
    <property type="nucleotide sequence ID" value="XM_040906119.1"/>
</dbReference>
<evidence type="ECO:0000256" key="2">
    <source>
        <dbReference type="ARBA" id="ARBA00022257"/>
    </source>
</evidence>
<protein>
    <recommendedName>
        <fullName evidence="2">RNA polymerase II transcription factor B subunit 3</fullName>
    </recommendedName>
    <alternativeName>
        <fullName evidence="8">RNA polymerase II transcription factor B 38 kDa subunit</fullName>
    </alternativeName>
    <alternativeName>
        <fullName evidence="7">RNA polymerase II transcription factor B p38 subunit</fullName>
    </alternativeName>
</protein>
<dbReference type="EMBL" id="KV427607">
    <property type="protein sequence ID" value="KZT11442.1"/>
    <property type="molecule type" value="Genomic_DNA"/>
</dbReference>
<proteinExistence type="predicted"/>
<evidence type="ECO:0000256" key="1">
    <source>
        <dbReference type="ARBA" id="ARBA00004123"/>
    </source>
</evidence>
<keyword evidence="4 9" id="KW-0863">Zinc-finger</keyword>
<keyword evidence="13" id="KW-0808">Transferase</keyword>
<dbReference type="InterPro" id="IPR013083">
    <property type="entry name" value="Znf_RING/FYVE/PHD"/>
</dbReference>
<dbReference type="InterPro" id="IPR017907">
    <property type="entry name" value="Znf_RING_CS"/>
</dbReference>
<dbReference type="Pfam" id="PF06391">
    <property type="entry name" value="MAT1"/>
    <property type="match status" value="1"/>
</dbReference>
<dbReference type="FunFam" id="3.30.40.10:FF:000037">
    <property type="entry name" value="Cdk-activating kinase assembly factor MAT1, centre"/>
    <property type="match status" value="1"/>
</dbReference>
<dbReference type="InParanoid" id="A0A165H9V0"/>
<evidence type="ECO:0000313" key="13">
    <source>
        <dbReference type="EMBL" id="KZT11442.1"/>
    </source>
</evidence>
<dbReference type="GeneID" id="63823148"/>
<evidence type="ECO:0000256" key="11">
    <source>
        <dbReference type="SAM" id="MobiDB-lite"/>
    </source>
</evidence>
<dbReference type="InterPro" id="IPR001841">
    <property type="entry name" value="Znf_RING"/>
</dbReference>
<evidence type="ECO:0000256" key="8">
    <source>
        <dbReference type="ARBA" id="ARBA00033277"/>
    </source>
</evidence>
<reference evidence="13 14" key="1">
    <citation type="journal article" date="2016" name="Mol. Biol. Evol.">
        <title>Comparative Genomics of Early-Diverging Mushroom-Forming Fungi Provides Insights into the Origins of Lignocellulose Decay Capabilities.</title>
        <authorList>
            <person name="Nagy L.G."/>
            <person name="Riley R."/>
            <person name="Tritt A."/>
            <person name="Adam C."/>
            <person name="Daum C."/>
            <person name="Floudas D."/>
            <person name="Sun H."/>
            <person name="Yadav J.S."/>
            <person name="Pangilinan J."/>
            <person name="Larsson K.H."/>
            <person name="Matsuura K."/>
            <person name="Barry K."/>
            <person name="Labutti K."/>
            <person name="Kuo R."/>
            <person name="Ohm R.A."/>
            <person name="Bhattacharya S.S."/>
            <person name="Shirouzu T."/>
            <person name="Yoshinaga Y."/>
            <person name="Martin F.M."/>
            <person name="Grigoriev I.V."/>
            <person name="Hibbett D.S."/>
        </authorList>
    </citation>
    <scope>NUCLEOTIDE SEQUENCE [LARGE SCALE GENOMIC DNA]</scope>
    <source>
        <strain evidence="13 14">93-53</strain>
    </source>
</reference>
<dbReference type="PANTHER" id="PTHR12683">
    <property type="entry name" value="CDK-ACTIVATING KINASE ASSEMBLY FACTOR MAT1"/>
    <property type="match status" value="1"/>
</dbReference>
<dbReference type="Pfam" id="PF17121">
    <property type="entry name" value="zf-C3HC4_5"/>
    <property type="match status" value="1"/>
</dbReference>
<dbReference type="InterPro" id="IPR004575">
    <property type="entry name" value="MAT1/Tfb3"/>
</dbReference>
<dbReference type="GO" id="GO:0061575">
    <property type="term" value="F:cyclin-dependent protein serine/threonine kinase activator activity"/>
    <property type="evidence" value="ECO:0007669"/>
    <property type="project" value="InterPro"/>
</dbReference>
<gene>
    <name evidence="13" type="ORF">LAESUDRAFT_692293</name>
</gene>
<dbReference type="OrthoDB" id="5963at2759"/>
<keyword evidence="5" id="KW-0862">Zinc</keyword>
<dbReference type="FunCoup" id="A0A165H9V0">
    <property type="interactions" value="334"/>
</dbReference>
<keyword evidence="10" id="KW-0175">Coiled coil</keyword>
<feature type="compositionally biased region" description="Low complexity" evidence="11">
    <location>
        <begin position="29"/>
        <end position="40"/>
    </location>
</feature>
<evidence type="ECO:0000256" key="7">
    <source>
        <dbReference type="ARBA" id="ARBA00029873"/>
    </source>
</evidence>
<evidence type="ECO:0000256" key="10">
    <source>
        <dbReference type="SAM" id="Coils"/>
    </source>
</evidence>
<dbReference type="GO" id="GO:0016301">
    <property type="term" value="F:kinase activity"/>
    <property type="evidence" value="ECO:0007669"/>
    <property type="project" value="UniProtKB-KW"/>
</dbReference>
<accession>A0A165H9V0</accession>
<keyword evidence="13" id="KW-0418">Kinase</keyword>
<name>A0A165H9V0_9APHY</name>
<dbReference type="InterPro" id="IPR015877">
    <property type="entry name" value="MAT1_centre"/>
</dbReference>
<dbReference type="SMART" id="SM00184">
    <property type="entry name" value="RING"/>
    <property type="match status" value="1"/>
</dbReference>